<gene>
    <name evidence="9" type="ORF">O1D97_18130</name>
</gene>
<keyword evidence="5" id="KW-0560">Oxidoreductase</keyword>
<organism evidence="9 10">
    <name type="scientific">Marinomonas phaeophyticola</name>
    <dbReference type="NCBI Taxonomy" id="3004091"/>
    <lineage>
        <taxon>Bacteria</taxon>
        <taxon>Pseudomonadati</taxon>
        <taxon>Pseudomonadota</taxon>
        <taxon>Gammaproteobacteria</taxon>
        <taxon>Oceanospirillales</taxon>
        <taxon>Oceanospirillaceae</taxon>
        <taxon>Marinomonas</taxon>
    </lineage>
</organism>
<dbReference type="InterPro" id="IPR051395">
    <property type="entry name" value="Cytochrome_c_Peroxidase/MauG"/>
</dbReference>
<sequence length="357" mass="40147">MASTQKSLSQLGAALYFDVNLSKYRNQSCATCHNPQKGFIDDRDNGVFGAVSLGSDNHSLGDRNAPTASYAALTPVFHKNAEGNFVGGQFHDGRESTLADQAGGPPLNPIEMGMKSKEEVASRLKENVFYIEQFKQIFGNNVTESSDALYAAMTQSIMAFEETELFMPFNSKYDRMLRGEVEFTPEEELGKTLFFSQQFTNCNACHQLNTSPFYSKETFTNYHYENIGVPENTYVRSKTEIIEEKDAGLLLNPKVSGSEHGGKFKVPTLRNIMVTGPYMHNGVFQELRTVLEFYDHYNNPSRTINPETGKEWEQAEWPATVNFEELEKGPALTDNKIDALMAFLSTLTDKRFEKTTQ</sequence>
<dbReference type="InterPro" id="IPR036909">
    <property type="entry name" value="Cyt_c-like_dom_sf"/>
</dbReference>
<dbReference type="InterPro" id="IPR004852">
    <property type="entry name" value="Di-haem_cyt_c_peroxidsae"/>
</dbReference>
<evidence type="ECO:0000256" key="5">
    <source>
        <dbReference type="ARBA" id="ARBA00023002"/>
    </source>
</evidence>
<dbReference type="RefSeq" id="WP_269127597.1">
    <property type="nucleotide sequence ID" value="NZ_JAPUBN010000021.1"/>
</dbReference>
<keyword evidence="4" id="KW-0732">Signal</keyword>
<accession>A0ABT4JYL3</accession>
<keyword evidence="2 7" id="KW-0349">Heme</keyword>
<name>A0ABT4JYL3_9GAMM</name>
<evidence type="ECO:0000256" key="2">
    <source>
        <dbReference type="ARBA" id="ARBA00022617"/>
    </source>
</evidence>
<dbReference type="PANTHER" id="PTHR30600">
    <property type="entry name" value="CYTOCHROME C PEROXIDASE-RELATED"/>
    <property type="match status" value="1"/>
</dbReference>
<protein>
    <submittedName>
        <fullName evidence="9">Methylamine utilization protein MauG</fullName>
    </submittedName>
</protein>
<evidence type="ECO:0000313" key="9">
    <source>
        <dbReference type="EMBL" id="MCZ2723477.1"/>
    </source>
</evidence>
<evidence type="ECO:0000256" key="6">
    <source>
        <dbReference type="ARBA" id="ARBA00023004"/>
    </source>
</evidence>
<dbReference type="Gene3D" id="1.10.760.10">
    <property type="entry name" value="Cytochrome c-like domain"/>
    <property type="match status" value="2"/>
</dbReference>
<evidence type="ECO:0000259" key="8">
    <source>
        <dbReference type="PROSITE" id="PS51007"/>
    </source>
</evidence>
<keyword evidence="3 7" id="KW-0479">Metal-binding</keyword>
<dbReference type="SUPFAM" id="SSF46626">
    <property type="entry name" value="Cytochrome c"/>
    <property type="match status" value="2"/>
</dbReference>
<keyword evidence="6 7" id="KW-0408">Iron</keyword>
<evidence type="ECO:0000313" key="10">
    <source>
        <dbReference type="Proteomes" id="UP001149719"/>
    </source>
</evidence>
<dbReference type="PANTHER" id="PTHR30600:SF10">
    <property type="entry name" value="BLL6722 PROTEIN"/>
    <property type="match status" value="1"/>
</dbReference>
<evidence type="ECO:0000256" key="3">
    <source>
        <dbReference type="ARBA" id="ARBA00022723"/>
    </source>
</evidence>
<dbReference type="EMBL" id="JAPUBN010000021">
    <property type="protein sequence ID" value="MCZ2723477.1"/>
    <property type="molecule type" value="Genomic_DNA"/>
</dbReference>
<dbReference type="PROSITE" id="PS51007">
    <property type="entry name" value="CYTC"/>
    <property type="match status" value="2"/>
</dbReference>
<reference evidence="9" key="1">
    <citation type="submission" date="2022-12" db="EMBL/GenBank/DDBJ databases">
        <title>Marinomonas 15G1-11 sp. nov, isolated from marine algae.</title>
        <authorList>
            <person name="Butt M."/>
            <person name="Choi D.G."/>
            <person name="Kim J.M."/>
            <person name="Lee J.K."/>
            <person name="Baek J.H."/>
            <person name="Jeon C.O."/>
        </authorList>
    </citation>
    <scope>NUCLEOTIDE SEQUENCE</scope>
    <source>
        <strain evidence="9">15G1-11</strain>
    </source>
</reference>
<comment type="caution">
    <text evidence="9">The sequence shown here is derived from an EMBL/GenBank/DDBJ whole genome shotgun (WGS) entry which is preliminary data.</text>
</comment>
<dbReference type="Pfam" id="PF03150">
    <property type="entry name" value="CCP_MauG"/>
    <property type="match status" value="1"/>
</dbReference>
<keyword evidence="10" id="KW-1185">Reference proteome</keyword>
<dbReference type="InterPro" id="IPR009056">
    <property type="entry name" value="Cyt_c-like_dom"/>
</dbReference>
<evidence type="ECO:0000256" key="4">
    <source>
        <dbReference type="ARBA" id="ARBA00022729"/>
    </source>
</evidence>
<proteinExistence type="predicted"/>
<evidence type="ECO:0000256" key="1">
    <source>
        <dbReference type="ARBA" id="ARBA00004196"/>
    </source>
</evidence>
<comment type="subcellular location">
    <subcellularLocation>
        <location evidence="1">Cell envelope</location>
    </subcellularLocation>
</comment>
<dbReference type="Proteomes" id="UP001149719">
    <property type="component" value="Unassembled WGS sequence"/>
</dbReference>
<evidence type="ECO:0000256" key="7">
    <source>
        <dbReference type="PROSITE-ProRule" id="PRU00433"/>
    </source>
</evidence>
<feature type="domain" description="Cytochrome c" evidence="8">
    <location>
        <begin position="185"/>
        <end position="348"/>
    </location>
</feature>
<feature type="domain" description="Cytochrome c" evidence="8">
    <location>
        <begin position="7"/>
        <end position="135"/>
    </location>
</feature>